<keyword evidence="1" id="KW-1133">Transmembrane helix</keyword>
<reference evidence="2" key="1">
    <citation type="submission" date="2022-08" db="EMBL/GenBank/DDBJ databases">
        <authorList>
            <person name="Li F."/>
        </authorList>
    </citation>
    <scope>NUCLEOTIDE SEQUENCE</scope>
    <source>
        <strain evidence="2">MQZ15Z-1</strain>
    </source>
</reference>
<dbReference type="AlphaFoldDB" id="A0A9X2T5V0"/>
<accession>A0A9X2T5V0</accession>
<evidence type="ECO:0000313" key="3">
    <source>
        <dbReference type="Proteomes" id="UP001151088"/>
    </source>
</evidence>
<dbReference type="RefSeq" id="WP_258734814.1">
    <property type="nucleotide sequence ID" value="NZ_JANTHZ010000014.1"/>
</dbReference>
<feature type="transmembrane region" description="Helical" evidence="1">
    <location>
        <begin position="94"/>
        <end position="111"/>
    </location>
</feature>
<name>A0A9X2T5V0_9HYPH</name>
<organism evidence="2 3">
    <name type="scientific">Ancylobacter mangrovi</name>
    <dbReference type="NCBI Taxonomy" id="2972472"/>
    <lineage>
        <taxon>Bacteria</taxon>
        <taxon>Pseudomonadati</taxon>
        <taxon>Pseudomonadota</taxon>
        <taxon>Alphaproteobacteria</taxon>
        <taxon>Hyphomicrobiales</taxon>
        <taxon>Xanthobacteraceae</taxon>
        <taxon>Ancylobacter</taxon>
    </lineage>
</organism>
<protein>
    <submittedName>
        <fullName evidence="2">Anti-sigma factor</fullName>
    </submittedName>
</protein>
<dbReference type="Gene3D" id="1.10.10.1320">
    <property type="entry name" value="Anti-sigma factor, zinc-finger domain"/>
    <property type="match status" value="1"/>
</dbReference>
<keyword evidence="1" id="KW-0472">Membrane</keyword>
<keyword evidence="3" id="KW-1185">Reference proteome</keyword>
<dbReference type="InterPro" id="IPR041916">
    <property type="entry name" value="Anti_sigma_zinc_sf"/>
</dbReference>
<comment type="caution">
    <text evidence="2">The sequence shown here is derived from an EMBL/GenBank/DDBJ whole genome shotgun (WGS) entry which is preliminary data.</text>
</comment>
<proteinExistence type="predicted"/>
<evidence type="ECO:0000256" key="1">
    <source>
        <dbReference type="SAM" id="Phobius"/>
    </source>
</evidence>
<evidence type="ECO:0000313" key="2">
    <source>
        <dbReference type="EMBL" id="MCS0497661.1"/>
    </source>
</evidence>
<keyword evidence="1" id="KW-0812">Transmembrane</keyword>
<dbReference type="Proteomes" id="UP001151088">
    <property type="component" value="Unassembled WGS sequence"/>
</dbReference>
<gene>
    <name evidence="2" type="ORF">NVS89_21445</name>
</gene>
<sequence>MNARPISEDDLQAYVDGRLDPARRGEVEDYLDTHPEAGARVAAYMDQRDQLRAALGPVVEEPVPSELNLAHLVEERRRGRHDRFGRSARSWRDLAAAVVLLGIGLAGGWVVHGRVAGPAEGVGALASEAADSYSVFAADRVRPVEIAAADSSDLVSWTSDRLRHPVKIPDLKPSGYRFMGGRLVPTAHGPALMLMYDDDKGTRLVMVTRPMAADRNALMSQTRTGDLTGFSWARDGIGYSLVGPVAPGDLHPIADEIRRQVGQSV</sequence>
<dbReference type="EMBL" id="JANTHZ010000014">
    <property type="protein sequence ID" value="MCS0497661.1"/>
    <property type="molecule type" value="Genomic_DNA"/>
</dbReference>